<evidence type="ECO:0000259" key="17">
    <source>
        <dbReference type="Pfam" id="PF00122"/>
    </source>
</evidence>
<feature type="transmembrane region" description="Helical" evidence="16">
    <location>
        <begin position="223"/>
        <end position="247"/>
    </location>
</feature>
<dbReference type="Proteomes" id="UP001184614">
    <property type="component" value="Unassembled WGS sequence"/>
</dbReference>
<dbReference type="InterPro" id="IPR044492">
    <property type="entry name" value="P_typ_ATPase_HD_dom"/>
</dbReference>
<keyword evidence="10 16" id="KW-0460">Magnesium</keyword>
<evidence type="ECO:0000313" key="18">
    <source>
        <dbReference type="EMBL" id="MDR6434406.1"/>
    </source>
</evidence>
<dbReference type="SFLD" id="SFLDF00027">
    <property type="entry name" value="p-type_atpase"/>
    <property type="match status" value="1"/>
</dbReference>
<keyword evidence="14 16" id="KW-0406">Ion transport</keyword>
<keyword evidence="5 16" id="KW-0597">Phosphoprotein</keyword>
<dbReference type="InterPro" id="IPR023299">
    <property type="entry name" value="ATPase_P-typ_cyto_dom_N"/>
</dbReference>
<feature type="transmembrane region" description="Helical" evidence="16">
    <location>
        <begin position="619"/>
        <end position="637"/>
    </location>
</feature>
<comment type="subunit">
    <text evidence="16">The system is composed of three essential subunits: KdpA, KdpB and KdpC.</text>
</comment>
<feature type="binding site" evidence="16">
    <location>
        <position position="521"/>
    </location>
    <ligand>
        <name>Mg(2+)</name>
        <dbReference type="ChEBI" id="CHEBI:18420"/>
    </ligand>
</feature>
<evidence type="ECO:0000256" key="6">
    <source>
        <dbReference type="ARBA" id="ARBA00022692"/>
    </source>
</evidence>
<dbReference type="PRINTS" id="PR00119">
    <property type="entry name" value="CATATPASE"/>
</dbReference>
<dbReference type="PROSITE" id="PS01229">
    <property type="entry name" value="COF_2"/>
    <property type="match status" value="1"/>
</dbReference>
<dbReference type="SUPFAM" id="SSF81665">
    <property type="entry name" value="Calcium ATPase, transmembrane domain M"/>
    <property type="match status" value="1"/>
</dbReference>
<evidence type="ECO:0000256" key="8">
    <source>
        <dbReference type="ARBA" id="ARBA00022741"/>
    </source>
</evidence>
<keyword evidence="11 16" id="KW-0630">Potassium</keyword>
<evidence type="ECO:0000256" key="5">
    <source>
        <dbReference type="ARBA" id="ARBA00022553"/>
    </source>
</evidence>
<dbReference type="EC" id="7.2.2.6" evidence="16"/>
<dbReference type="Gene3D" id="3.40.1110.10">
    <property type="entry name" value="Calcium-transporting ATPase, cytoplasmic domain N"/>
    <property type="match status" value="1"/>
</dbReference>
<keyword evidence="12 16" id="KW-1278">Translocase</keyword>
<dbReference type="SUPFAM" id="SSF56784">
    <property type="entry name" value="HAD-like"/>
    <property type="match status" value="1"/>
</dbReference>
<dbReference type="InterPro" id="IPR008250">
    <property type="entry name" value="ATPase_P-typ_transduc_dom_A_sf"/>
</dbReference>
<organism evidence="18 19">
    <name type="scientific">Brucella pseudogrignonensis</name>
    <dbReference type="NCBI Taxonomy" id="419475"/>
    <lineage>
        <taxon>Bacteria</taxon>
        <taxon>Pseudomonadati</taxon>
        <taxon>Pseudomonadota</taxon>
        <taxon>Alphaproteobacteria</taxon>
        <taxon>Hyphomicrobiales</taxon>
        <taxon>Brucellaceae</taxon>
        <taxon>Brucella/Ochrobactrum group</taxon>
        <taxon>Brucella</taxon>
    </lineage>
</organism>
<proteinExistence type="inferred from homology"/>
<keyword evidence="8 16" id="KW-0547">Nucleotide-binding</keyword>
<comment type="subcellular location">
    <subcellularLocation>
        <location evidence="16">Cell membrane</location>
        <topology evidence="16">Multi-pass membrane protein</topology>
    </subcellularLocation>
    <subcellularLocation>
        <location evidence="1">Membrane</location>
    </subcellularLocation>
</comment>
<comment type="caution">
    <text evidence="18">The sequence shown here is derived from an EMBL/GenBank/DDBJ whole genome shotgun (WGS) entry which is preliminary data.</text>
</comment>
<gene>
    <name evidence="16" type="primary">kdpB</name>
    <name evidence="18" type="ORF">J2782_004157</name>
</gene>
<feature type="transmembrane region" description="Helical" evidence="16">
    <location>
        <begin position="253"/>
        <end position="278"/>
    </location>
</feature>
<keyword evidence="4 16" id="KW-0633">Potassium transport</keyword>
<dbReference type="InterPro" id="IPR059000">
    <property type="entry name" value="ATPase_P-type_domA"/>
</dbReference>
<feature type="domain" description="P-type ATPase A" evidence="17">
    <location>
        <begin position="108"/>
        <end position="212"/>
    </location>
</feature>
<comment type="similarity">
    <text evidence="16">Belongs to the cation transport ATPase (P-type) (TC 3.A.3) family. Type IA subfamily.</text>
</comment>
<feature type="binding site" evidence="16">
    <location>
        <begin position="381"/>
        <end position="388"/>
    </location>
    <ligand>
        <name>ATP</name>
        <dbReference type="ChEBI" id="CHEBI:30616"/>
    </ligand>
</feature>
<keyword evidence="9 16" id="KW-0067">ATP-binding</keyword>
<accession>A0ABU1MFL0</accession>
<evidence type="ECO:0000256" key="10">
    <source>
        <dbReference type="ARBA" id="ARBA00022842"/>
    </source>
</evidence>
<dbReference type="Pfam" id="PF00702">
    <property type="entry name" value="Hydrolase"/>
    <property type="match status" value="1"/>
</dbReference>
<evidence type="ECO:0000256" key="11">
    <source>
        <dbReference type="ARBA" id="ARBA00022958"/>
    </source>
</evidence>
<feature type="transmembrane region" description="Helical" evidence="16">
    <location>
        <begin position="590"/>
        <end position="613"/>
    </location>
</feature>
<evidence type="ECO:0000256" key="12">
    <source>
        <dbReference type="ARBA" id="ARBA00022967"/>
    </source>
</evidence>
<dbReference type="PANTHER" id="PTHR43743">
    <property type="entry name" value="POTASSIUM-TRANSPORTING ATPASE ATP-BINDING SUBUNIT"/>
    <property type="match status" value="1"/>
</dbReference>
<comment type="catalytic activity">
    <reaction evidence="16">
        <text>K(+)(out) + ATP + H2O = K(+)(in) + ADP + phosphate + H(+)</text>
        <dbReference type="Rhea" id="RHEA:16777"/>
        <dbReference type="ChEBI" id="CHEBI:15377"/>
        <dbReference type="ChEBI" id="CHEBI:15378"/>
        <dbReference type="ChEBI" id="CHEBI:29103"/>
        <dbReference type="ChEBI" id="CHEBI:30616"/>
        <dbReference type="ChEBI" id="CHEBI:43474"/>
        <dbReference type="ChEBI" id="CHEBI:456216"/>
        <dbReference type="EC" id="7.2.2.6"/>
    </reaction>
</comment>
<dbReference type="InterPro" id="IPR036412">
    <property type="entry name" value="HAD-like_sf"/>
</dbReference>
<dbReference type="CDD" id="cd02078">
    <property type="entry name" value="P-type_ATPase_K"/>
    <property type="match status" value="1"/>
</dbReference>
<evidence type="ECO:0000256" key="7">
    <source>
        <dbReference type="ARBA" id="ARBA00022723"/>
    </source>
</evidence>
<protein>
    <recommendedName>
        <fullName evidence="16">Potassium-transporting ATPase ATP-binding subunit</fullName>
        <ecNumber evidence="16">7.2.2.6</ecNumber>
    </recommendedName>
    <alternativeName>
        <fullName evidence="16">ATP phosphohydrolase [potassium-transporting] B chain</fullName>
    </alternativeName>
    <alternativeName>
        <fullName evidence="16">Potassium-binding and translocating subunit B</fullName>
    </alternativeName>
    <alternativeName>
        <fullName evidence="16">Potassium-translocating ATPase B chain</fullName>
    </alternativeName>
</protein>
<dbReference type="Gene3D" id="2.70.150.10">
    <property type="entry name" value="Calcium-transporting ATPase, cytoplasmic transduction domain A"/>
    <property type="match status" value="1"/>
</dbReference>
<evidence type="ECO:0000256" key="3">
    <source>
        <dbReference type="ARBA" id="ARBA00022475"/>
    </source>
</evidence>
<dbReference type="InterPro" id="IPR006391">
    <property type="entry name" value="P-type_ATPase_bsu_IA"/>
</dbReference>
<dbReference type="InterPro" id="IPR023298">
    <property type="entry name" value="ATPase_P-typ_TM_dom_sf"/>
</dbReference>
<feature type="transmembrane region" description="Helical" evidence="16">
    <location>
        <begin position="69"/>
        <end position="87"/>
    </location>
</feature>
<dbReference type="SFLD" id="SFLDG00002">
    <property type="entry name" value="C1.7:_P-type_atpase_like"/>
    <property type="match status" value="1"/>
</dbReference>
<dbReference type="SFLD" id="SFLDS00003">
    <property type="entry name" value="Haloacid_Dehalogenase"/>
    <property type="match status" value="1"/>
</dbReference>
<keyword evidence="13 16" id="KW-1133">Transmembrane helix</keyword>
<dbReference type="InterPro" id="IPR018303">
    <property type="entry name" value="ATPase_P-typ_P_site"/>
</dbReference>
<evidence type="ECO:0000256" key="14">
    <source>
        <dbReference type="ARBA" id="ARBA00023065"/>
    </source>
</evidence>
<dbReference type="HAMAP" id="MF_00285">
    <property type="entry name" value="KdpB"/>
    <property type="match status" value="1"/>
</dbReference>
<feature type="binding site" evidence="16">
    <location>
        <position position="352"/>
    </location>
    <ligand>
        <name>ATP</name>
        <dbReference type="ChEBI" id="CHEBI:30616"/>
    </ligand>
</feature>
<keyword evidence="2 16" id="KW-0813">Transport</keyword>
<feature type="binding site" evidence="16">
    <location>
        <position position="525"/>
    </location>
    <ligand>
        <name>Mg(2+)</name>
        <dbReference type="ChEBI" id="CHEBI:18420"/>
    </ligand>
</feature>
<feature type="transmembrane region" description="Helical" evidence="16">
    <location>
        <begin position="657"/>
        <end position="684"/>
    </location>
</feature>
<evidence type="ECO:0000256" key="4">
    <source>
        <dbReference type="ARBA" id="ARBA00022538"/>
    </source>
</evidence>
<evidence type="ECO:0000256" key="15">
    <source>
        <dbReference type="ARBA" id="ARBA00023136"/>
    </source>
</evidence>
<evidence type="ECO:0000256" key="2">
    <source>
        <dbReference type="ARBA" id="ARBA00022448"/>
    </source>
</evidence>
<dbReference type="PROSITE" id="PS00154">
    <property type="entry name" value="ATPASE_E1_E2"/>
    <property type="match status" value="1"/>
</dbReference>
<keyword evidence="6 16" id="KW-0812">Transmembrane</keyword>
<dbReference type="SUPFAM" id="SSF81653">
    <property type="entry name" value="Calcium ATPase, transduction domain A"/>
    <property type="match status" value="1"/>
</dbReference>
<feature type="binding site" evidence="16">
    <location>
        <position position="348"/>
    </location>
    <ligand>
        <name>ATP</name>
        <dbReference type="ChEBI" id="CHEBI:30616"/>
    </ligand>
</feature>
<evidence type="ECO:0000313" key="19">
    <source>
        <dbReference type="Proteomes" id="UP001184614"/>
    </source>
</evidence>
<name>A0ABU1MFL0_9HYPH</name>
<dbReference type="NCBIfam" id="TIGR01497">
    <property type="entry name" value="kdpB"/>
    <property type="match status" value="1"/>
</dbReference>
<keyword evidence="7 16" id="KW-0479">Metal-binding</keyword>
<sequence length="685" mass="71896">MSKSQSAKVVKASILDARILIPAIGDAFRKLNPKSLARNPVMFVVAVVSMLTTVLLLKDVATSGADIGFSFQIVLWLWFTVLFANFAEAVAEGRGKAQAESLRRTRTETQAKLLRDIGQKDFTTVPGTSLKVGDVVIVEAGDIIPSDGEVIEGVASVNEAAITGESAPVIRESGGDRSAVTGGTQVLSDWIKVRITAAQGSTFIDKMISLVEGAERQKTPNEIALNILLAGMTLIFVLAVVTIPSFASYAGGYIPVIVLVALFVTLIPTTIGALLSAIGIAGMDRLVRFNVLAMSGRAVEAAGDVDTLLLDKTGTITLGNRQATAFMPVSGVNELALADAAQLASLADETPEGRSVVVLAKEKYDMRGRDMQSLNAIFVPFTAQSRMSGVDVDGSSIRKGAVDAVLKHAISDEKTVHELQAIADTIAKTGGTPLAVSKDGRLLGVIHLKDIVKGGIRERFTELRRMGIRTVMITGDNPMTAAAIAAEAGVDDFLAQATPENKLELIRQEQARGKLVAMCGDGTNDAPALAQADVGVAMNTGTVAAREAGNMVDLDSDPTKLIEIVEIGKQLLMTRGALTTFSIANDIAKYFAIIPAMFLALYPQLGALNIMGLATPQSAILSAIIFNALIIVALIPLSLKGVAYKPVGAGALLSRNLLIYGLGGVIVPFIGIKAIDMAIVALGLV</sequence>
<dbReference type="RefSeq" id="WP_310015857.1">
    <property type="nucleotide sequence ID" value="NZ_JAVDQT010000010.1"/>
</dbReference>
<feature type="binding site" evidence="16">
    <location>
        <position position="399"/>
    </location>
    <ligand>
        <name>ATP</name>
        <dbReference type="ChEBI" id="CHEBI:30616"/>
    </ligand>
</feature>
<keyword evidence="19" id="KW-1185">Reference proteome</keyword>
<evidence type="ECO:0000256" key="9">
    <source>
        <dbReference type="ARBA" id="ARBA00022840"/>
    </source>
</evidence>
<keyword evidence="15 16" id="KW-0472">Membrane</keyword>
<dbReference type="PANTHER" id="PTHR43743:SF1">
    <property type="entry name" value="POTASSIUM-TRANSPORTING ATPASE ATP-BINDING SUBUNIT"/>
    <property type="match status" value="1"/>
</dbReference>
<dbReference type="InterPro" id="IPR001757">
    <property type="entry name" value="P_typ_ATPase"/>
</dbReference>
<keyword evidence="3 16" id="KW-1003">Cell membrane</keyword>
<reference evidence="18 19" key="1">
    <citation type="submission" date="2023-07" db="EMBL/GenBank/DDBJ databases">
        <title>Sorghum-associated microbial communities from plants grown in Nebraska, USA.</title>
        <authorList>
            <person name="Schachtman D."/>
        </authorList>
    </citation>
    <scope>NUCLEOTIDE SEQUENCE [LARGE SCALE GENOMIC DNA]</scope>
    <source>
        <strain evidence="18 19">DS1730</strain>
    </source>
</reference>
<evidence type="ECO:0000256" key="13">
    <source>
        <dbReference type="ARBA" id="ARBA00022989"/>
    </source>
</evidence>
<comment type="function">
    <text evidence="16">Part of the high-affinity ATP-driven potassium transport (or Kdp) system, which catalyzes the hydrolysis of ATP coupled with the electrogenic transport of potassium into the cytoplasm. This subunit is responsible for energy coupling to the transport system and for the release of the potassium ions to the cytoplasm.</text>
</comment>
<dbReference type="Pfam" id="PF00122">
    <property type="entry name" value="E1-E2_ATPase"/>
    <property type="match status" value="1"/>
</dbReference>
<dbReference type="Gene3D" id="3.40.50.1000">
    <property type="entry name" value="HAD superfamily/HAD-like"/>
    <property type="match status" value="1"/>
</dbReference>
<dbReference type="EMBL" id="JAVDQT010000010">
    <property type="protein sequence ID" value="MDR6434406.1"/>
    <property type="molecule type" value="Genomic_DNA"/>
</dbReference>
<dbReference type="InterPro" id="IPR023214">
    <property type="entry name" value="HAD_sf"/>
</dbReference>
<feature type="active site" description="4-aspartylphosphate intermediate" evidence="16">
    <location>
        <position position="311"/>
    </location>
</feature>
<dbReference type="NCBIfam" id="TIGR01494">
    <property type="entry name" value="ATPase_P-type"/>
    <property type="match status" value="2"/>
</dbReference>
<evidence type="ECO:0000256" key="16">
    <source>
        <dbReference type="HAMAP-Rule" id="MF_00285"/>
    </source>
</evidence>
<feature type="transmembrane region" description="Helical" evidence="16">
    <location>
        <begin position="39"/>
        <end position="57"/>
    </location>
</feature>
<evidence type="ECO:0000256" key="1">
    <source>
        <dbReference type="ARBA" id="ARBA00004370"/>
    </source>
</evidence>